<feature type="repeat" description="TPR" evidence="1">
    <location>
        <begin position="695"/>
        <end position="728"/>
    </location>
</feature>
<dbReference type="GO" id="GO:0003677">
    <property type="term" value="F:DNA binding"/>
    <property type="evidence" value="ECO:0007669"/>
    <property type="project" value="UniProtKB-KW"/>
</dbReference>
<dbReference type="PANTHER" id="PTHR47691">
    <property type="entry name" value="REGULATOR-RELATED"/>
    <property type="match status" value="1"/>
</dbReference>
<dbReference type="PRINTS" id="PR00364">
    <property type="entry name" value="DISEASERSIST"/>
</dbReference>
<dbReference type="AlphaFoldDB" id="A0A7W9W5Y2"/>
<dbReference type="Gene3D" id="1.10.10.10">
    <property type="entry name" value="Winged helix-like DNA-binding domain superfamily/Winged helix DNA-binding domain"/>
    <property type="match status" value="1"/>
</dbReference>
<dbReference type="InterPro" id="IPR011990">
    <property type="entry name" value="TPR-like_helical_dom_sf"/>
</dbReference>
<evidence type="ECO:0000313" key="3">
    <source>
        <dbReference type="EMBL" id="MBB6049425.1"/>
    </source>
</evidence>
<dbReference type="SMART" id="SM00028">
    <property type="entry name" value="TPR"/>
    <property type="match status" value="3"/>
</dbReference>
<dbReference type="InterPro" id="IPR019734">
    <property type="entry name" value="TPR_rpt"/>
</dbReference>
<dbReference type="EMBL" id="JACHGW010000001">
    <property type="protein sequence ID" value="MBB6049425.1"/>
    <property type="molecule type" value="Genomic_DNA"/>
</dbReference>
<dbReference type="Pfam" id="PF25872">
    <property type="entry name" value="HTH_77"/>
    <property type="match status" value="1"/>
</dbReference>
<keyword evidence="4" id="KW-1185">Reference proteome</keyword>
<dbReference type="PANTHER" id="PTHR47691:SF3">
    <property type="entry name" value="HTH-TYPE TRANSCRIPTIONAL REGULATOR RV0890C-RELATED"/>
    <property type="match status" value="1"/>
</dbReference>
<evidence type="ECO:0000259" key="2">
    <source>
        <dbReference type="SMART" id="SM01043"/>
    </source>
</evidence>
<dbReference type="Proteomes" id="UP000520814">
    <property type="component" value="Unassembled WGS sequence"/>
</dbReference>
<keyword evidence="3" id="KW-0238">DNA-binding</keyword>
<protein>
    <submittedName>
        <fullName evidence="3">Putative ATPase/DNA-binding SARP family transcriptional activator</fullName>
    </submittedName>
</protein>
<dbReference type="InterPro" id="IPR016032">
    <property type="entry name" value="Sig_transdc_resp-reg_C-effctor"/>
</dbReference>
<sequence>MSHPSSSPPALLCLWLLGRFALTVEGRPVIVSSRKARWLLALLALRRGKETERTWLAETLWPESVSEKALFNLRQLLVELRKALGSASRCLVSPTPHSLLLTVAETWVDTEAFRVQATQPGAHESAVALYEGPLLPECPDEWASGEREALSQIYLQLLETLAQQARAVQAHSAAVGWLRRLLQADPYRESAHRALLETLAQAGDRAALQQVYQELRRKLRDELNVEPAPETVQLYHALQKSPPAPPPLVAPTPKATPGYLPIPLTALLDREEALQELGVALKRNRLVTLVGPGGIGKTRLSIAVGQQHVAAFTGGVWFIDLAPLTEPELVPQLVLSTLGLKAEAGLSLDDTLVQALLTTNTLLVLDNCEHLIAACRRLAALLLTRCPQVVLLTTSREPLGITGEQVYPVLPLQLPPLLPPAAREKNPQVLLEYSAVQLFVERALQVSPRFTLTTRNAESVAQICRQLDGLPLAIEMAAARVRSLSVQEVEARLADRFQLLTTGSKAALSRHQTLRALIDWSYSLLSEPEQVLFRRLAVFSGGWTLAAAEAVVELPELEELLYSLVDKSLVVVEHGPTETRYRMLETILEYAHEALERCPERRTIQEHQLEYYRSVAAVLEESEAQEDQERVEREQENLRRALDWSRSPDGNLEKGMLLARHLYWFWYDKSYYAEGYSQLKSLLALAPTTKTQLYSTLTRRLGDMAYRIGREDEALEQLDRSIALDQELGDIGWEGRGHYLKIAVQLSLGELSGARQAAHEALRCFRQAEDTSWEAATLTNLATVARQSGALEEALDWIDQAERIRTDRRLILQRLLVWMEQGHYSGVRERLESLVNEYPLFANEFLIPLFDLDRREGKQELAAVHLSEYLHAALEVRDRVGIAHGLELAALLLGPQRPAGILLAATVAFAPRRQSRVTPHTKALADLQAQLAAQFHDPPVAPHSLEHAATLALDWLAS</sequence>
<name>A0A7W9W5Y2_ARMRO</name>
<dbReference type="SMART" id="SM01043">
    <property type="entry name" value="BTAD"/>
    <property type="match status" value="1"/>
</dbReference>
<dbReference type="Gene3D" id="1.25.40.10">
    <property type="entry name" value="Tetratricopeptide repeat domain"/>
    <property type="match status" value="2"/>
</dbReference>
<gene>
    <name evidence="3" type="ORF">HNQ39_001187</name>
</gene>
<dbReference type="InterPro" id="IPR005158">
    <property type="entry name" value="BTAD"/>
</dbReference>
<dbReference type="Pfam" id="PF03704">
    <property type="entry name" value="BTAD"/>
    <property type="match status" value="1"/>
</dbReference>
<evidence type="ECO:0000313" key="4">
    <source>
        <dbReference type="Proteomes" id="UP000520814"/>
    </source>
</evidence>
<dbReference type="InterPro" id="IPR027417">
    <property type="entry name" value="P-loop_NTPase"/>
</dbReference>
<keyword evidence="1" id="KW-0802">TPR repeat</keyword>
<reference evidence="3 4" key="1">
    <citation type="submission" date="2020-08" db="EMBL/GenBank/DDBJ databases">
        <title>Genomic Encyclopedia of Type Strains, Phase IV (KMG-IV): sequencing the most valuable type-strain genomes for metagenomic binning, comparative biology and taxonomic classification.</title>
        <authorList>
            <person name="Goeker M."/>
        </authorList>
    </citation>
    <scope>NUCLEOTIDE SEQUENCE [LARGE SCALE GENOMIC DNA]</scope>
    <source>
        <strain evidence="3 4">DSM 23562</strain>
    </source>
</reference>
<organism evidence="3 4">
    <name type="scientific">Armatimonas rosea</name>
    <dbReference type="NCBI Taxonomy" id="685828"/>
    <lineage>
        <taxon>Bacteria</taxon>
        <taxon>Bacillati</taxon>
        <taxon>Armatimonadota</taxon>
        <taxon>Armatimonadia</taxon>
        <taxon>Armatimonadales</taxon>
        <taxon>Armatimonadaceae</taxon>
        <taxon>Armatimonas</taxon>
    </lineage>
</organism>
<dbReference type="Gene3D" id="3.40.50.300">
    <property type="entry name" value="P-loop containing nucleotide triphosphate hydrolases"/>
    <property type="match status" value="1"/>
</dbReference>
<dbReference type="InterPro" id="IPR036388">
    <property type="entry name" value="WH-like_DNA-bd_sf"/>
</dbReference>
<evidence type="ECO:0000256" key="1">
    <source>
        <dbReference type="PROSITE-ProRule" id="PRU00339"/>
    </source>
</evidence>
<dbReference type="PROSITE" id="PS50005">
    <property type="entry name" value="TPR"/>
    <property type="match status" value="1"/>
</dbReference>
<dbReference type="SUPFAM" id="SSF46894">
    <property type="entry name" value="C-terminal effector domain of the bipartite response regulators"/>
    <property type="match status" value="1"/>
</dbReference>
<proteinExistence type="predicted"/>
<dbReference type="RefSeq" id="WP_184193031.1">
    <property type="nucleotide sequence ID" value="NZ_JACHGW010000001.1"/>
</dbReference>
<accession>A0A7W9W5Y2</accession>
<comment type="caution">
    <text evidence="3">The sequence shown here is derived from an EMBL/GenBank/DDBJ whole genome shotgun (WGS) entry which is preliminary data.</text>
</comment>
<dbReference type="InterPro" id="IPR058852">
    <property type="entry name" value="HTH_77"/>
</dbReference>
<dbReference type="SUPFAM" id="SSF52540">
    <property type="entry name" value="P-loop containing nucleoside triphosphate hydrolases"/>
    <property type="match status" value="1"/>
</dbReference>
<dbReference type="GO" id="GO:0006355">
    <property type="term" value="P:regulation of DNA-templated transcription"/>
    <property type="evidence" value="ECO:0007669"/>
    <property type="project" value="InterPro"/>
</dbReference>
<feature type="domain" description="Bacterial transcriptional activator" evidence="2">
    <location>
        <begin position="108"/>
        <end position="239"/>
    </location>
</feature>
<dbReference type="SUPFAM" id="SSF48452">
    <property type="entry name" value="TPR-like"/>
    <property type="match status" value="2"/>
</dbReference>